<evidence type="ECO:0000313" key="11">
    <source>
        <dbReference type="EMBL" id="PXV65630.1"/>
    </source>
</evidence>
<comment type="catalytic activity">
    <reaction evidence="1 10">
        <text>2-phosphoglycolate + H2O = glycolate + phosphate</text>
        <dbReference type="Rhea" id="RHEA:14369"/>
        <dbReference type="ChEBI" id="CHEBI:15377"/>
        <dbReference type="ChEBI" id="CHEBI:29805"/>
        <dbReference type="ChEBI" id="CHEBI:43474"/>
        <dbReference type="ChEBI" id="CHEBI:58033"/>
        <dbReference type="EC" id="3.1.3.18"/>
    </reaction>
</comment>
<dbReference type="Gene3D" id="1.10.150.240">
    <property type="entry name" value="Putative phosphatase, domain 2"/>
    <property type="match status" value="1"/>
</dbReference>
<dbReference type="UniPathway" id="UPA00865">
    <property type="reaction ID" value="UER00834"/>
</dbReference>
<dbReference type="InterPro" id="IPR041492">
    <property type="entry name" value="HAD_2"/>
</dbReference>
<dbReference type="InterPro" id="IPR050155">
    <property type="entry name" value="HAD-like_hydrolase_sf"/>
</dbReference>
<organism evidence="11 12">
    <name type="scientific">Sinimarinibacterium flocculans</name>
    <dbReference type="NCBI Taxonomy" id="985250"/>
    <lineage>
        <taxon>Bacteria</taxon>
        <taxon>Pseudomonadati</taxon>
        <taxon>Pseudomonadota</taxon>
        <taxon>Gammaproteobacteria</taxon>
        <taxon>Nevskiales</taxon>
        <taxon>Nevskiaceae</taxon>
        <taxon>Sinimarinibacterium</taxon>
    </lineage>
</organism>
<comment type="function">
    <text evidence="10">Specifically catalyzes the dephosphorylation of 2-phosphoglycolate. Is involved in the dissimilation of the intracellular 2-phosphoglycolate formed during the DNA repair of 3'-phosphoglycolate ends, a major class of DNA lesions induced by oxidative stress.</text>
</comment>
<dbReference type="PRINTS" id="PR00413">
    <property type="entry name" value="HADHALOGNASE"/>
</dbReference>
<feature type="binding site" evidence="10">
    <location>
        <position position="177"/>
    </location>
    <ligand>
        <name>Mg(2+)</name>
        <dbReference type="ChEBI" id="CHEBI:18420"/>
    </ligand>
</feature>
<dbReference type="SUPFAM" id="SSF56784">
    <property type="entry name" value="HAD-like"/>
    <property type="match status" value="1"/>
</dbReference>
<dbReference type="EMBL" id="QICN01000009">
    <property type="protein sequence ID" value="PXV65630.1"/>
    <property type="molecule type" value="Genomic_DNA"/>
</dbReference>
<sequence length="232" mass="24067">MNPGSGAVVFDLDGTLVDSVADLRLCLNRALAELRLPPLGRAQVTAMVGDGVRTLMQRALEALGVPTQGDFGAAVIDRLLGRFMPLYAAAPSVHTRAYDGVPETLRQLVADGWSLAVCTNKPLAPSLTILHALGLDIFFDTVVGGDSTPARKPDPRPLRAALATLGIDAANAVMVGDGPHDAQAAGAAGTAFIGVRYGYGSDALAAMTLATPPVSRFDEIPERVRTLCAVPA</sequence>
<dbReference type="Proteomes" id="UP000248330">
    <property type="component" value="Unassembled WGS sequence"/>
</dbReference>
<evidence type="ECO:0000256" key="5">
    <source>
        <dbReference type="ARBA" id="ARBA00013078"/>
    </source>
</evidence>
<dbReference type="RefSeq" id="WP_110266032.1">
    <property type="nucleotide sequence ID" value="NZ_CAWNXA010000009.1"/>
</dbReference>
<dbReference type="Pfam" id="PF13419">
    <property type="entry name" value="HAD_2"/>
    <property type="match status" value="1"/>
</dbReference>
<feature type="active site" description="Nucleophile" evidence="10">
    <location>
        <position position="11"/>
    </location>
</feature>
<dbReference type="SFLD" id="SFLDG01129">
    <property type="entry name" value="C1.5:_HAD__Beta-PGM__Phosphata"/>
    <property type="match status" value="1"/>
</dbReference>
<evidence type="ECO:0000256" key="6">
    <source>
        <dbReference type="ARBA" id="ARBA00022723"/>
    </source>
</evidence>
<dbReference type="GO" id="GO:0008967">
    <property type="term" value="F:phosphoglycolate phosphatase activity"/>
    <property type="evidence" value="ECO:0007669"/>
    <property type="project" value="UniProtKB-UniRule"/>
</dbReference>
<proteinExistence type="inferred from homology"/>
<keyword evidence="12" id="KW-1185">Reference proteome</keyword>
<keyword evidence="7 10" id="KW-0378">Hydrolase</keyword>
<reference evidence="11 12" key="1">
    <citation type="submission" date="2018-04" db="EMBL/GenBank/DDBJ databases">
        <title>Genomic Encyclopedia of Type Strains, Phase IV (KMG-IV): sequencing the most valuable type-strain genomes for metagenomic binning, comparative biology and taxonomic classification.</title>
        <authorList>
            <person name="Goeker M."/>
        </authorList>
    </citation>
    <scope>NUCLEOTIDE SEQUENCE [LARGE SCALE GENOMIC DNA]</scope>
    <source>
        <strain evidence="11 12">DSM 104150</strain>
    </source>
</reference>
<dbReference type="InterPro" id="IPR023214">
    <property type="entry name" value="HAD_sf"/>
</dbReference>
<dbReference type="GO" id="GO:0046872">
    <property type="term" value="F:metal ion binding"/>
    <property type="evidence" value="ECO:0007669"/>
    <property type="project" value="UniProtKB-KW"/>
</dbReference>
<protein>
    <recommendedName>
        <fullName evidence="5 10">Phosphoglycolate phosphatase</fullName>
        <shortName evidence="10">PGP</shortName>
        <shortName evidence="10">PGPase</shortName>
        <ecNumber evidence="5 10">3.1.3.18</ecNumber>
    </recommendedName>
</protein>
<dbReference type="PANTHER" id="PTHR43434:SF1">
    <property type="entry name" value="PHOSPHOGLYCOLATE PHOSPHATASE"/>
    <property type="match status" value="1"/>
</dbReference>
<dbReference type="NCBIfam" id="TIGR01509">
    <property type="entry name" value="HAD-SF-IA-v3"/>
    <property type="match status" value="1"/>
</dbReference>
<dbReference type="NCBIfam" id="TIGR01549">
    <property type="entry name" value="HAD-SF-IA-v1"/>
    <property type="match status" value="1"/>
</dbReference>
<dbReference type="InterPro" id="IPR036412">
    <property type="entry name" value="HAD-like_sf"/>
</dbReference>
<name>A0A318E8L5_9GAMM</name>
<comment type="similarity">
    <text evidence="4 10">Belongs to the HAD-like hydrolase superfamily. CbbY/CbbZ/Gph/YieH family.</text>
</comment>
<dbReference type="InterPro" id="IPR023198">
    <property type="entry name" value="PGP-like_dom2"/>
</dbReference>
<feature type="binding site" evidence="10">
    <location>
        <position position="13"/>
    </location>
    <ligand>
        <name>Mg(2+)</name>
        <dbReference type="ChEBI" id="CHEBI:18420"/>
    </ligand>
</feature>
<comment type="caution">
    <text evidence="11">The sequence shown here is derived from an EMBL/GenBank/DDBJ whole genome shotgun (WGS) entry which is preliminary data.</text>
</comment>
<dbReference type="SFLD" id="SFLDS00003">
    <property type="entry name" value="Haloacid_Dehalogenase"/>
    <property type="match status" value="1"/>
</dbReference>
<evidence type="ECO:0000313" key="12">
    <source>
        <dbReference type="Proteomes" id="UP000248330"/>
    </source>
</evidence>
<dbReference type="PANTHER" id="PTHR43434">
    <property type="entry name" value="PHOSPHOGLYCOLATE PHOSPHATASE"/>
    <property type="match status" value="1"/>
</dbReference>
<dbReference type="Gene3D" id="3.40.50.1000">
    <property type="entry name" value="HAD superfamily/HAD-like"/>
    <property type="match status" value="1"/>
</dbReference>
<dbReference type="AlphaFoldDB" id="A0A318E8L5"/>
<dbReference type="InterPro" id="IPR006439">
    <property type="entry name" value="HAD-SF_hydro_IA"/>
</dbReference>
<dbReference type="GO" id="GO:0046295">
    <property type="term" value="P:glycolate biosynthetic process"/>
    <property type="evidence" value="ECO:0007669"/>
    <property type="project" value="UniProtKB-UniRule"/>
</dbReference>
<evidence type="ECO:0000256" key="7">
    <source>
        <dbReference type="ARBA" id="ARBA00022801"/>
    </source>
</evidence>
<dbReference type="GO" id="GO:0005829">
    <property type="term" value="C:cytosol"/>
    <property type="evidence" value="ECO:0007669"/>
    <property type="project" value="TreeGrafter"/>
</dbReference>
<evidence type="ECO:0000256" key="9">
    <source>
        <dbReference type="ARBA" id="ARBA00023277"/>
    </source>
</evidence>
<dbReference type="GO" id="GO:0006281">
    <property type="term" value="P:DNA repair"/>
    <property type="evidence" value="ECO:0007669"/>
    <property type="project" value="TreeGrafter"/>
</dbReference>
<dbReference type="NCBIfam" id="TIGR01449">
    <property type="entry name" value="PGP_bact"/>
    <property type="match status" value="1"/>
</dbReference>
<comment type="pathway">
    <text evidence="3 10">Organic acid metabolism; glycolate biosynthesis; glycolate from 2-phosphoglycolate: step 1/1.</text>
</comment>
<comment type="cofactor">
    <cofactor evidence="2 10">
        <name>Mg(2+)</name>
        <dbReference type="ChEBI" id="CHEBI:18420"/>
    </cofactor>
</comment>
<dbReference type="InterPro" id="IPR037512">
    <property type="entry name" value="PGPase_prok"/>
</dbReference>
<feature type="binding site" evidence="10">
    <location>
        <position position="11"/>
    </location>
    <ligand>
        <name>Mg(2+)</name>
        <dbReference type="ChEBI" id="CHEBI:18420"/>
    </ligand>
</feature>
<evidence type="ECO:0000256" key="2">
    <source>
        <dbReference type="ARBA" id="ARBA00001946"/>
    </source>
</evidence>
<gene>
    <name evidence="11" type="ORF">C8D93_1099</name>
</gene>
<dbReference type="FunFam" id="3.40.50.1000:FF:000022">
    <property type="entry name" value="Phosphoglycolate phosphatase"/>
    <property type="match status" value="1"/>
</dbReference>
<keyword evidence="8 10" id="KW-0460">Magnesium</keyword>
<keyword evidence="9 10" id="KW-0119">Carbohydrate metabolism</keyword>
<keyword evidence="6 10" id="KW-0479">Metal-binding</keyword>
<dbReference type="EC" id="3.1.3.18" evidence="5 10"/>
<accession>A0A318E8L5</accession>
<dbReference type="OrthoDB" id="9776368at2"/>
<evidence type="ECO:0000256" key="10">
    <source>
        <dbReference type="HAMAP-Rule" id="MF_00495"/>
    </source>
</evidence>
<dbReference type="HAMAP" id="MF_00495">
    <property type="entry name" value="GPH_hydrolase_bact"/>
    <property type="match status" value="1"/>
</dbReference>
<evidence type="ECO:0000256" key="3">
    <source>
        <dbReference type="ARBA" id="ARBA00004818"/>
    </source>
</evidence>
<evidence type="ECO:0000256" key="8">
    <source>
        <dbReference type="ARBA" id="ARBA00022842"/>
    </source>
</evidence>
<evidence type="ECO:0000256" key="4">
    <source>
        <dbReference type="ARBA" id="ARBA00006171"/>
    </source>
</evidence>
<dbReference type="GO" id="GO:0005975">
    <property type="term" value="P:carbohydrate metabolic process"/>
    <property type="evidence" value="ECO:0007669"/>
    <property type="project" value="InterPro"/>
</dbReference>
<evidence type="ECO:0000256" key="1">
    <source>
        <dbReference type="ARBA" id="ARBA00000830"/>
    </source>
</evidence>